<keyword evidence="2" id="KW-0812">Transmembrane</keyword>
<dbReference type="GO" id="GO:0005509">
    <property type="term" value="F:calcium ion binding"/>
    <property type="evidence" value="ECO:0007669"/>
    <property type="project" value="TreeGrafter"/>
</dbReference>
<dbReference type="InterPro" id="IPR007736">
    <property type="entry name" value="Caleosin-related"/>
</dbReference>
<protein>
    <submittedName>
        <fullName evidence="3">PEROXYGENASE 2</fullName>
    </submittedName>
</protein>
<dbReference type="PANTHER" id="PTHR31495:SF50">
    <property type="entry name" value="PEROXYGENASE 1"/>
    <property type="match status" value="1"/>
</dbReference>
<organism evidence="3 4">
    <name type="scientific">Perilla frutescens var. hirtella</name>
    <name type="common">Perilla citriodora</name>
    <name type="synonym">Perilla setoyensis</name>
    <dbReference type="NCBI Taxonomy" id="608512"/>
    <lineage>
        <taxon>Eukaryota</taxon>
        <taxon>Viridiplantae</taxon>
        <taxon>Streptophyta</taxon>
        <taxon>Embryophyta</taxon>
        <taxon>Tracheophyta</taxon>
        <taxon>Spermatophyta</taxon>
        <taxon>Magnoliopsida</taxon>
        <taxon>eudicotyledons</taxon>
        <taxon>Gunneridae</taxon>
        <taxon>Pentapetalae</taxon>
        <taxon>asterids</taxon>
        <taxon>lamiids</taxon>
        <taxon>Lamiales</taxon>
        <taxon>Lamiaceae</taxon>
        <taxon>Nepetoideae</taxon>
        <taxon>Elsholtzieae</taxon>
        <taxon>Perilla</taxon>
    </lineage>
</organism>
<dbReference type="Pfam" id="PF05042">
    <property type="entry name" value="Caleosin"/>
    <property type="match status" value="1"/>
</dbReference>
<proteinExistence type="inferred from homology"/>
<dbReference type="AlphaFoldDB" id="A0AAD4JKD0"/>
<dbReference type="EMBL" id="SDAM02000045">
    <property type="protein sequence ID" value="KAH6834630.1"/>
    <property type="molecule type" value="Genomic_DNA"/>
</dbReference>
<gene>
    <name evidence="3" type="ORF">C2S53_009167</name>
</gene>
<feature type="transmembrane region" description="Helical" evidence="2">
    <location>
        <begin position="96"/>
        <end position="119"/>
    </location>
</feature>
<keyword evidence="2" id="KW-0472">Membrane</keyword>
<evidence type="ECO:0000256" key="2">
    <source>
        <dbReference type="SAM" id="Phobius"/>
    </source>
</evidence>
<dbReference type="PANTHER" id="PTHR31495">
    <property type="entry name" value="PEROXYGENASE 3-RELATED"/>
    <property type="match status" value="1"/>
</dbReference>
<evidence type="ECO:0000313" key="4">
    <source>
        <dbReference type="Proteomes" id="UP001190926"/>
    </source>
</evidence>
<comment type="similarity">
    <text evidence="1">Belongs to the caleosin family.</text>
</comment>
<evidence type="ECO:0000313" key="3">
    <source>
        <dbReference type="EMBL" id="KAH6834630.1"/>
    </source>
</evidence>
<comment type="caution">
    <text evidence="3">The sequence shown here is derived from an EMBL/GenBank/DDBJ whole genome shotgun (WGS) entry which is preliminary data.</text>
</comment>
<dbReference type="Proteomes" id="UP001190926">
    <property type="component" value="Unassembled WGS sequence"/>
</dbReference>
<evidence type="ECO:0000256" key="1">
    <source>
        <dbReference type="ARBA" id="ARBA00006765"/>
    </source>
</evidence>
<sequence length="244" mass="27627">MAAVEANPVERTPALSPVAPLAPVTLERPVRTDLETSIPKPYLVRGLVASDMEHPDGTPSHGHHDLSVLQQHCAFFDQDENGIIYPWETYAGFRKLGFNIVASFLLAIFINMGLSYSTLPGWLPSPLLPVYISNIHRAKHGSDTGTYDTEGRYSPVHFESIFSKYGRTFPDKLTFGEVWNMTEGNRNVFDIFGWIASKVEWIVLYILARDQDGYLSKEAIRRCFDGSLFEYCARMQMQDEPKMD</sequence>
<name>A0AAD4JKD0_PERFH</name>
<dbReference type="GO" id="GO:0004497">
    <property type="term" value="F:monooxygenase activity"/>
    <property type="evidence" value="ECO:0007669"/>
    <property type="project" value="TreeGrafter"/>
</dbReference>
<reference evidence="3 4" key="1">
    <citation type="journal article" date="2021" name="Nat. Commun.">
        <title>Incipient diploidization of the medicinal plant Perilla within 10,000 years.</title>
        <authorList>
            <person name="Zhang Y."/>
            <person name="Shen Q."/>
            <person name="Leng L."/>
            <person name="Zhang D."/>
            <person name="Chen S."/>
            <person name="Shi Y."/>
            <person name="Ning Z."/>
            <person name="Chen S."/>
        </authorList>
    </citation>
    <scope>NUCLEOTIDE SEQUENCE [LARGE SCALE GENOMIC DNA]</scope>
    <source>
        <strain evidence="4">cv. PC099</strain>
    </source>
</reference>
<keyword evidence="4" id="KW-1185">Reference proteome</keyword>
<keyword evidence="2" id="KW-1133">Transmembrane helix</keyword>
<accession>A0AAD4JKD0</accession>